<gene>
    <name evidence="2" type="ORF">PODLI_1B031803</name>
</gene>
<evidence type="ECO:0000256" key="1">
    <source>
        <dbReference type="SAM" id="SignalP"/>
    </source>
</evidence>
<protein>
    <submittedName>
        <fullName evidence="2">Uncharacterized protein</fullName>
    </submittedName>
</protein>
<dbReference type="Proteomes" id="UP001178461">
    <property type="component" value="Chromosome 15"/>
</dbReference>
<feature type="signal peptide" evidence="1">
    <location>
        <begin position="1"/>
        <end position="22"/>
    </location>
</feature>
<dbReference type="EMBL" id="OX395141">
    <property type="protein sequence ID" value="CAI5795151.1"/>
    <property type="molecule type" value="Genomic_DNA"/>
</dbReference>
<sequence length="143" mass="15904">MKISGAAVTFLLLLATPPFTSRRTPAPGCCLSNSKVPIPKSEVEDYALSWPYCLRSVEFHLKHGKFRGRCNWRRRQRFSAALRATGFEGERQYEDLRGYCCLTPCCGSSASPGSTGCPTWLLLCPLSRKCGTHCRSGLFLPRP</sequence>
<accession>A0AA35LFS5</accession>
<feature type="chain" id="PRO_5041405333" evidence="1">
    <location>
        <begin position="23"/>
        <end position="143"/>
    </location>
</feature>
<dbReference type="AlphaFoldDB" id="A0AA35LFS5"/>
<evidence type="ECO:0000313" key="3">
    <source>
        <dbReference type="Proteomes" id="UP001178461"/>
    </source>
</evidence>
<evidence type="ECO:0000313" key="2">
    <source>
        <dbReference type="EMBL" id="CAI5795151.1"/>
    </source>
</evidence>
<organism evidence="2 3">
    <name type="scientific">Podarcis lilfordi</name>
    <name type="common">Lilford's wall lizard</name>
    <dbReference type="NCBI Taxonomy" id="74358"/>
    <lineage>
        <taxon>Eukaryota</taxon>
        <taxon>Metazoa</taxon>
        <taxon>Chordata</taxon>
        <taxon>Craniata</taxon>
        <taxon>Vertebrata</taxon>
        <taxon>Euteleostomi</taxon>
        <taxon>Lepidosauria</taxon>
        <taxon>Squamata</taxon>
        <taxon>Bifurcata</taxon>
        <taxon>Unidentata</taxon>
        <taxon>Episquamata</taxon>
        <taxon>Laterata</taxon>
        <taxon>Lacertibaenia</taxon>
        <taxon>Lacertidae</taxon>
        <taxon>Podarcis</taxon>
    </lineage>
</organism>
<proteinExistence type="predicted"/>
<keyword evidence="1" id="KW-0732">Signal</keyword>
<keyword evidence="3" id="KW-1185">Reference proteome</keyword>
<name>A0AA35LFS5_9SAUR</name>
<reference evidence="2" key="1">
    <citation type="submission" date="2022-12" db="EMBL/GenBank/DDBJ databases">
        <authorList>
            <person name="Alioto T."/>
            <person name="Alioto T."/>
            <person name="Gomez Garrido J."/>
        </authorList>
    </citation>
    <scope>NUCLEOTIDE SEQUENCE</scope>
</reference>